<evidence type="ECO:0000313" key="1">
    <source>
        <dbReference type="EMBL" id="KKN61912.1"/>
    </source>
</evidence>
<dbReference type="AlphaFoldDB" id="A0A0F9SI08"/>
<gene>
    <name evidence="1" type="ORF">LCGC14_0516810</name>
</gene>
<protein>
    <submittedName>
        <fullName evidence="1">Uncharacterized protein</fullName>
    </submittedName>
</protein>
<dbReference type="EMBL" id="LAZR01000640">
    <property type="protein sequence ID" value="KKN61912.1"/>
    <property type="molecule type" value="Genomic_DNA"/>
</dbReference>
<sequence>MMMEAERGEIANCPFCDDDPLAEGHHRLQKVPILVQGGTMIHHLMLTCLNRFPEALDKETPLKDLMPHTFLLIEKIEPHGRLDETVVAREDWGFMEKLTDRLEEEG</sequence>
<comment type="caution">
    <text evidence="1">The sequence shown here is derived from an EMBL/GenBank/DDBJ whole genome shotgun (WGS) entry which is preliminary data.</text>
</comment>
<reference evidence="1" key="1">
    <citation type="journal article" date="2015" name="Nature">
        <title>Complex archaea that bridge the gap between prokaryotes and eukaryotes.</title>
        <authorList>
            <person name="Spang A."/>
            <person name="Saw J.H."/>
            <person name="Jorgensen S.L."/>
            <person name="Zaremba-Niedzwiedzka K."/>
            <person name="Martijn J."/>
            <person name="Lind A.E."/>
            <person name="van Eijk R."/>
            <person name="Schleper C."/>
            <person name="Guy L."/>
            <person name="Ettema T.J."/>
        </authorList>
    </citation>
    <scope>NUCLEOTIDE SEQUENCE</scope>
</reference>
<accession>A0A0F9SI08</accession>
<proteinExistence type="predicted"/>
<organism evidence="1">
    <name type="scientific">marine sediment metagenome</name>
    <dbReference type="NCBI Taxonomy" id="412755"/>
    <lineage>
        <taxon>unclassified sequences</taxon>
        <taxon>metagenomes</taxon>
        <taxon>ecological metagenomes</taxon>
    </lineage>
</organism>
<name>A0A0F9SI08_9ZZZZ</name>